<reference evidence="1 2" key="1">
    <citation type="submission" date="2018-06" db="EMBL/GenBank/DDBJ databases">
        <title>Comparative genomics reveals the genomic features of Rhizophagus irregularis, R. cerebriforme, R. diaphanum and Gigaspora rosea, and their symbiotic lifestyle signature.</title>
        <authorList>
            <person name="Morin E."/>
            <person name="San Clemente H."/>
            <person name="Chen E.C.H."/>
            <person name="De La Providencia I."/>
            <person name="Hainaut M."/>
            <person name="Kuo A."/>
            <person name="Kohler A."/>
            <person name="Murat C."/>
            <person name="Tang N."/>
            <person name="Roy S."/>
            <person name="Loubradou J."/>
            <person name="Henrissat B."/>
            <person name="Grigoriev I.V."/>
            <person name="Corradi N."/>
            <person name="Roux C."/>
            <person name="Martin F.M."/>
        </authorList>
    </citation>
    <scope>NUCLEOTIDE SEQUENCE [LARGE SCALE GENOMIC DNA]</scope>
    <source>
        <strain evidence="1 2">DAOM 194757</strain>
    </source>
</reference>
<organism evidence="1 2">
    <name type="scientific">Gigaspora rosea</name>
    <dbReference type="NCBI Taxonomy" id="44941"/>
    <lineage>
        <taxon>Eukaryota</taxon>
        <taxon>Fungi</taxon>
        <taxon>Fungi incertae sedis</taxon>
        <taxon>Mucoromycota</taxon>
        <taxon>Glomeromycotina</taxon>
        <taxon>Glomeromycetes</taxon>
        <taxon>Diversisporales</taxon>
        <taxon>Gigasporaceae</taxon>
        <taxon>Gigaspora</taxon>
    </lineage>
</organism>
<dbReference type="OrthoDB" id="10571186at2759"/>
<keyword evidence="2" id="KW-1185">Reference proteome</keyword>
<gene>
    <name evidence="1" type="ORF">C2G38_2263468</name>
</gene>
<dbReference type="Proteomes" id="UP000266673">
    <property type="component" value="Unassembled WGS sequence"/>
</dbReference>
<dbReference type="EMBL" id="QKWP01000121">
    <property type="protein sequence ID" value="RIB26824.1"/>
    <property type="molecule type" value="Genomic_DNA"/>
</dbReference>
<evidence type="ECO:0000313" key="2">
    <source>
        <dbReference type="Proteomes" id="UP000266673"/>
    </source>
</evidence>
<feature type="non-terminal residue" evidence="1">
    <location>
        <position position="1"/>
    </location>
</feature>
<proteinExistence type="predicted"/>
<accession>A0A397VWB9</accession>
<sequence length="154" mass="18238">KVCREEIVEDLYGKEKKINNKKDNYKKLLQKYLMSVMFYLEKWSKKGKNHWNEPMLGPEDLFINLNKDVSKKILARVENKDSIFGSYNKNKIDGLEQYYQEEYFHPISYQNYTLKAQEEEATYLDIDLLGIRTLIIAPKGQSYIVSCLKVLIKP</sequence>
<protein>
    <submittedName>
        <fullName evidence="1">Uncharacterized protein</fullName>
    </submittedName>
</protein>
<evidence type="ECO:0000313" key="1">
    <source>
        <dbReference type="EMBL" id="RIB26824.1"/>
    </source>
</evidence>
<dbReference type="AlphaFoldDB" id="A0A397VWB9"/>
<name>A0A397VWB9_9GLOM</name>
<comment type="caution">
    <text evidence="1">The sequence shown here is derived from an EMBL/GenBank/DDBJ whole genome shotgun (WGS) entry which is preliminary data.</text>
</comment>